<reference evidence="2 3" key="1">
    <citation type="submission" date="2019-03" db="EMBL/GenBank/DDBJ databases">
        <title>Genomic analyses of the natural microbiome of Caenorhabditis elegans.</title>
        <authorList>
            <person name="Samuel B."/>
        </authorList>
    </citation>
    <scope>NUCLEOTIDE SEQUENCE [LARGE SCALE GENOMIC DNA]</scope>
    <source>
        <strain evidence="2 3">JUb89</strain>
    </source>
</reference>
<comment type="caution">
    <text evidence="2">The sequence shown here is derived from an EMBL/GenBank/DDBJ whole genome shotgun (WGS) entry which is preliminary data.</text>
</comment>
<dbReference type="Proteomes" id="UP000294963">
    <property type="component" value="Unassembled WGS sequence"/>
</dbReference>
<protein>
    <submittedName>
        <fullName evidence="2">Uncharacterized protein</fullName>
    </submittedName>
</protein>
<evidence type="ECO:0000256" key="1">
    <source>
        <dbReference type="SAM" id="Phobius"/>
    </source>
</evidence>
<keyword evidence="3" id="KW-1185">Reference proteome</keyword>
<feature type="transmembrane region" description="Helical" evidence="1">
    <location>
        <begin position="92"/>
        <end position="110"/>
    </location>
</feature>
<dbReference type="AlphaFoldDB" id="A0A4R1Y2W3"/>
<evidence type="ECO:0000313" key="3">
    <source>
        <dbReference type="Proteomes" id="UP000294963"/>
    </source>
</evidence>
<feature type="transmembrane region" description="Helical" evidence="1">
    <location>
        <begin position="47"/>
        <end position="71"/>
    </location>
</feature>
<feature type="transmembrane region" description="Helical" evidence="1">
    <location>
        <begin position="21"/>
        <end position="41"/>
    </location>
</feature>
<organism evidence="2 3">
    <name type="scientific">Acinetobacter calcoaceticus</name>
    <dbReference type="NCBI Taxonomy" id="471"/>
    <lineage>
        <taxon>Bacteria</taxon>
        <taxon>Pseudomonadati</taxon>
        <taxon>Pseudomonadota</taxon>
        <taxon>Gammaproteobacteria</taxon>
        <taxon>Moraxellales</taxon>
        <taxon>Moraxellaceae</taxon>
        <taxon>Acinetobacter</taxon>
        <taxon>Acinetobacter calcoaceticus/baumannii complex</taxon>
    </lineage>
</organism>
<sequence>MKALLCSDDIHHLHGSMLKSVMLVMALLPAGQFLLEMWQSTSGGSQIIVGFIAVSLFSALSILGFISALLASQVVLEQQRIASMLELRVLQAYRHLPMLFLMAMLSYWATQI</sequence>
<name>A0A4R1Y2W3_ACICA</name>
<dbReference type="OrthoDB" id="6713417at2"/>
<gene>
    <name evidence="2" type="ORF">EC844_101190</name>
</gene>
<keyword evidence="1" id="KW-0812">Transmembrane</keyword>
<proteinExistence type="predicted"/>
<keyword evidence="1" id="KW-1133">Transmembrane helix</keyword>
<evidence type="ECO:0000313" key="2">
    <source>
        <dbReference type="EMBL" id="TCM70916.1"/>
    </source>
</evidence>
<accession>A0A4R1Y2W3</accession>
<dbReference type="EMBL" id="SLVJ01000001">
    <property type="protein sequence ID" value="TCM70916.1"/>
    <property type="molecule type" value="Genomic_DNA"/>
</dbReference>
<keyword evidence="1" id="KW-0472">Membrane</keyword>